<name>A0A1G2FW57_9BACT</name>
<dbReference type="PANTHER" id="PTHR46191:SF2">
    <property type="entry name" value="HALOACID DEHALOGENASE-LIKE HYDROLASE DOMAIN-CONTAINING PROTEIN 3"/>
    <property type="match status" value="1"/>
</dbReference>
<evidence type="ECO:0000259" key="1">
    <source>
        <dbReference type="PROSITE" id="PS50943"/>
    </source>
</evidence>
<dbReference type="Proteomes" id="UP000176700">
    <property type="component" value="Unassembled WGS sequence"/>
</dbReference>
<dbReference type="Pfam" id="PF01381">
    <property type="entry name" value="HTH_3"/>
    <property type="match status" value="1"/>
</dbReference>
<dbReference type="SUPFAM" id="SSF47413">
    <property type="entry name" value="lambda repressor-like DNA-binding domains"/>
    <property type="match status" value="1"/>
</dbReference>
<dbReference type="SFLD" id="SFLDG01129">
    <property type="entry name" value="C1.5:_HAD__Beta-PGM__Phosphata"/>
    <property type="match status" value="1"/>
</dbReference>
<reference evidence="2 3" key="1">
    <citation type="journal article" date="2016" name="Nat. Commun.">
        <title>Thousands of microbial genomes shed light on interconnected biogeochemical processes in an aquifer system.</title>
        <authorList>
            <person name="Anantharaman K."/>
            <person name="Brown C.T."/>
            <person name="Hug L.A."/>
            <person name="Sharon I."/>
            <person name="Castelle C.J."/>
            <person name="Probst A.J."/>
            <person name="Thomas B.C."/>
            <person name="Singh A."/>
            <person name="Wilkins M.J."/>
            <person name="Karaoz U."/>
            <person name="Brodie E.L."/>
            <person name="Williams K.H."/>
            <person name="Hubbard S.S."/>
            <person name="Banfield J.F."/>
        </authorList>
    </citation>
    <scope>NUCLEOTIDE SEQUENCE [LARGE SCALE GENOMIC DNA]</scope>
</reference>
<dbReference type="SMART" id="SM00530">
    <property type="entry name" value="HTH_XRE"/>
    <property type="match status" value="1"/>
</dbReference>
<evidence type="ECO:0000313" key="2">
    <source>
        <dbReference type="EMBL" id="OGZ42037.1"/>
    </source>
</evidence>
<dbReference type="PRINTS" id="PR00413">
    <property type="entry name" value="HADHALOGNASE"/>
</dbReference>
<dbReference type="Gene3D" id="1.10.260.40">
    <property type="entry name" value="lambda repressor-like DNA-binding domains"/>
    <property type="match status" value="1"/>
</dbReference>
<accession>A0A1G2FW57</accession>
<dbReference type="GO" id="GO:0003677">
    <property type="term" value="F:DNA binding"/>
    <property type="evidence" value="ECO:0007669"/>
    <property type="project" value="InterPro"/>
</dbReference>
<dbReference type="InterPro" id="IPR036412">
    <property type="entry name" value="HAD-like_sf"/>
</dbReference>
<dbReference type="InterPro" id="IPR010982">
    <property type="entry name" value="Lambda_DNA-bd_dom_sf"/>
</dbReference>
<dbReference type="Gene3D" id="3.40.50.1000">
    <property type="entry name" value="HAD superfamily/HAD-like"/>
    <property type="match status" value="1"/>
</dbReference>
<dbReference type="NCBIfam" id="TIGR01549">
    <property type="entry name" value="HAD-SF-IA-v1"/>
    <property type="match status" value="1"/>
</dbReference>
<dbReference type="EMBL" id="MHNI01000022">
    <property type="protein sequence ID" value="OGZ42037.1"/>
    <property type="molecule type" value="Genomic_DNA"/>
</dbReference>
<dbReference type="InterPro" id="IPR006439">
    <property type="entry name" value="HAD-SF_hydro_IA"/>
</dbReference>
<dbReference type="PROSITE" id="PS50943">
    <property type="entry name" value="HTH_CROC1"/>
    <property type="match status" value="1"/>
</dbReference>
<gene>
    <name evidence="2" type="ORF">A2W41_00845</name>
</gene>
<dbReference type="Gene3D" id="1.10.150.720">
    <property type="entry name" value="Haloacid dehalogenase-like hydrolase"/>
    <property type="match status" value="1"/>
</dbReference>
<sequence>MNIQKIFGENLRRARIKSGLSQSKLANKSGFSPAYVNRIEKGEENISLKNIWMISNVLNVPIKTLFSPFQDSQYKAIVFDLHYTILRLHPSRGIVYQKIFKNHGFNARPREIKKAFSAVWKDYGDRKISENSKKHHNEENIEKWWFDFHFKMLKKLGLKDQVIAKAINKDISRQFFGNPKIHRMYDDAKKILPFLKKHKVKLVLLTNGYKSTVKAVEYFGLNKYFDHVLVSCDVGISKPDPRLYRIIAKKLSVKCEEILCVGDSYATDVVGAIKSGCGAAIIDRKNTEDKKKYDCVYLNNLTQIKNLI</sequence>
<dbReference type="Pfam" id="PF00702">
    <property type="entry name" value="Hydrolase"/>
    <property type="match status" value="1"/>
</dbReference>
<dbReference type="AlphaFoldDB" id="A0A1G2FW57"/>
<dbReference type="CDD" id="cd00093">
    <property type="entry name" value="HTH_XRE"/>
    <property type="match status" value="1"/>
</dbReference>
<dbReference type="NCBIfam" id="TIGR01509">
    <property type="entry name" value="HAD-SF-IA-v3"/>
    <property type="match status" value="1"/>
</dbReference>
<dbReference type="SUPFAM" id="SSF56784">
    <property type="entry name" value="HAD-like"/>
    <property type="match status" value="1"/>
</dbReference>
<proteinExistence type="predicted"/>
<feature type="domain" description="HTH cro/C1-type" evidence="1">
    <location>
        <begin position="11"/>
        <end position="65"/>
    </location>
</feature>
<dbReference type="SFLD" id="SFLDS00003">
    <property type="entry name" value="Haloacid_Dehalogenase"/>
    <property type="match status" value="1"/>
</dbReference>
<dbReference type="InterPro" id="IPR001387">
    <property type="entry name" value="Cro/C1-type_HTH"/>
</dbReference>
<dbReference type="PANTHER" id="PTHR46191">
    <property type="match status" value="1"/>
</dbReference>
<dbReference type="InterPro" id="IPR023214">
    <property type="entry name" value="HAD_sf"/>
</dbReference>
<comment type="caution">
    <text evidence="2">The sequence shown here is derived from an EMBL/GenBank/DDBJ whole genome shotgun (WGS) entry which is preliminary data.</text>
</comment>
<evidence type="ECO:0000313" key="3">
    <source>
        <dbReference type="Proteomes" id="UP000176700"/>
    </source>
</evidence>
<dbReference type="InterPro" id="IPR044924">
    <property type="entry name" value="HAD-SF_hydro_IA_REG-2-like_cap"/>
</dbReference>
<organism evidence="2 3">
    <name type="scientific">Candidatus Ryanbacteria bacterium RIFCSPHIGHO2_01_45_13</name>
    <dbReference type="NCBI Taxonomy" id="1802112"/>
    <lineage>
        <taxon>Bacteria</taxon>
        <taxon>Candidatus Ryaniibacteriota</taxon>
    </lineage>
</organism>
<dbReference type="InterPro" id="IPR051828">
    <property type="entry name" value="HAD-like_hydrolase_domain"/>
</dbReference>
<protein>
    <recommendedName>
        <fullName evidence="1">HTH cro/C1-type domain-containing protein</fullName>
    </recommendedName>
</protein>